<dbReference type="EMBL" id="QBKN01000021">
    <property type="protein sequence ID" value="PTX45491.1"/>
    <property type="molecule type" value="Genomic_DNA"/>
</dbReference>
<dbReference type="RefSeq" id="WP_107977719.1">
    <property type="nucleotide sequence ID" value="NZ_BMEZ01000021.1"/>
</dbReference>
<dbReference type="Proteomes" id="UP000244069">
    <property type="component" value="Unassembled WGS sequence"/>
</dbReference>
<dbReference type="AlphaFoldDB" id="A0A2T6ANS9"/>
<keyword evidence="2" id="KW-1185">Reference proteome</keyword>
<gene>
    <name evidence="1" type="ORF">C8N44_12112</name>
</gene>
<evidence type="ECO:0000313" key="2">
    <source>
        <dbReference type="Proteomes" id="UP000244069"/>
    </source>
</evidence>
<organism evidence="1 2">
    <name type="scientific">Allosediminivita pacifica</name>
    <dbReference type="NCBI Taxonomy" id="1267769"/>
    <lineage>
        <taxon>Bacteria</taxon>
        <taxon>Pseudomonadati</taxon>
        <taxon>Pseudomonadota</taxon>
        <taxon>Alphaproteobacteria</taxon>
        <taxon>Rhodobacterales</taxon>
        <taxon>Paracoccaceae</taxon>
        <taxon>Allosediminivita</taxon>
    </lineage>
</organism>
<sequence length="157" mass="17377">MPGEELQVGDPWEAVPGTERTFAAGPGGRIEICLARSQNGLEFSYGIAEGVVDRESLSAATRHLISDPRLGARRPTLWDLRHHDFDHTPVVRFRGYAFIFSEFPERSGVRRGYLVSSDTGYGMMRMFQLSASGYGLEDEARIRVSADAGALVTWLQA</sequence>
<accession>A0A2T6ANS9</accession>
<name>A0A2T6ANS9_9RHOB</name>
<proteinExistence type="predicted"/>
<reference evidence="1 2" key="1">
    <citation type="submission" date="2018-04" db="EMBL/GenBank/DDBJ databases">
        <title>Genomic Encyclopedia of Archaeal and Bacterial Type Strains, Phase II (KMG-II): from individual species to whole genera.</title>
        <authorList>
            <person name="Goeker M."/>
        </authorList>
    </citation>
    <scope>NUCLEOTIDE SEQUENCE [LARGE SCALE GENOMIC DNA]</scope>
    <source>
        <strain evidence="1 2">DSM 29329</strain>
    </source>
</reference>
<evidence type="ECO:0000313" key="1">
    <source>
        <dbReference type="EMBL" id="PTX45491.1"/>
    </source>
</evidence>
<protein>
    <submittedName>
        <fullName evidence="1">Uncharacterized protein</fullName>
    </submittedName>
</protein>
<dbReference type="OrthoDB" id="7870119at2"/>
<comment type="caution">
    <text evidence="1">The sequence shown here is derived from an EMBL/GenBank/DDBJ whole genome shotgun (WGS) entry which is preliminary data.</text>
</comment>